<evidence type="ECO:0000313" key="2">
    <source>
        <dbReference type="Proteomes" id="UP001159363"/>
    </source>
</evidence>
<reference evidence="1 2" key="1">
    <citation type="submission" date="2023-02" db="EMBL/GenBank/DDBJ databases">
        <title>LHISI_Scaffold_Assembly.</title>
        <authorList>
            <person name="Stuart O.P."/>
            <person name="Cleave R."/>
            <person name="Magrath M.J.L."/>
            <person name="Mikheyev A.S."/>
        </authorList>
    </citation>
    <scope>NUCLEOTIDE SEQUENCE [LARGE SCALE GENOMIC DNA]</scope>
    <source>
        <strain evidence="1">Daus_M_001</strain>
        <tissue evidence="1">Leg muscle</tissue>
    </source>
</reference>
<organism evidence="1 2">
    <name type="scientific">Dryococelus australis</name>
    <dbReference type="NCBI Taxonomy" id="614101"/>
    <lineage>
        <taxon>Eukaryota</taxon>
        <taxon>Metazoa</taxon>
        <taxon>Ecdysozoa</taxon>
        <taxon>Arthropoda</taxon>
        <taxon>Hexapoda</taxon>
        <taxon>Insecta</taxon>
        <taxon>Pterygota</taxon>
        <taxon>Neoptera</taxon>
        <taxon>Polyneoptera</taxon>
        <taxon>Phasmatodea</taxon>
        <taxon>Verophasmatodea</taxon>
        <taxon>Anareolatae</taxon>
        <taxon>Phasmatidae</taxon>
        <taxon>Eurycanthinae</taxon>
        <taxon>Dryococelus</taxon>
    </lineage>
</organism>
<name>A0ABQ9GPR6_9NEOP</name>
<comment type="caution">
    <text evidence="1">The sequence shown here is derived from an EMBL/GenBank/DDBJ whole genome shotgun (WGS) entry which is preliminary data.</text>
</comment>
<proteinExistence type="predicted"/>
<protein>
    <submittedName>
        <fullName evidence="1">Uncharacterized protein</fullName>
    </submittedName>
</protein>
<evidence type="ECO:0000313" key="1">
    <source>
        <dbReference type="EMBL" id="KAJ8874023.1"/>
    </source>
</evidence>
<keyword evidence="2" id="KW-1185">Reference proteome</keyword>
<accession>A0ABQ9GPR6</accession>
<dbReference type="EMBL" id="JARBHB010000010">
    <property type="protein sequence ID" value="KAJ8874023.1"/>
    <property type="molecule type" value="Genomic_DNA"/>
</dbReference>
<gene>
    <name evidence="1" type="ORF">PR048_024863</name>
</gene>
<sequence length="437" mass="48261">MRSTRMERLEAERYVSDVGEGARCCKHAILLSAKAGCIVPGGEGGGGMVVRLVASHLGELGSIPGFSHVGIVPEGFFGDLLFPQLLHFDAAPYSPHPHRLPSPRFEEPHKYLHSKAEVQNCSSSNRCPLTIQDLDVLDIMRDSHSLESDKRAWCKFVLGTWTQARDVTTRCGATRPRHLQRPCHVRRPVPAGPVQGLRLSAEPPEDLHVAVVLDRFASCQMVYLDGLAPELVRLRTRRGRFRIFALGDRAGRCRWSPGFLGDLPFPSALHSGVASCTPCLTLTDSLDVGVTSRPNLSTPAKRWYRLFTGLERIYAIMMEELKLIMKTEQVIAPIYVYTSHGISIVADGAWVAGRELSRGPGAVGGVRERLVNRGGKKVKRLDGPYDVTSGDRCAQVCTSGEFGHSLSVGRRREAYWKTSRRRAMVLLECGVVDRRAC</sequence>
<dbReference type="Proteomes" id="UP001159363">
    <property type="component" value="Chromosome 9"/>
</dbReference>